<dbReference type="RefSeq" id="WP_012064967.1">
    <property type="nucleotide sequence ID" value="NC_009633.1"/>
</dbReference>
<dbReference type="InterPro" id="IPR005149">
    <property type="entry name" value="Tscrpt_reg_PadR_N"/>
</dbReference>
<feature type="domain" description="Transcription regulator PadR N-terminal" evidence="1">
    <location>
        <begin position="6"/>
        <end position="79"/>
    </location>
</feature>
<accession>A6TUZ4</accession>
<dbReference type="SUPFAM" id="SSF46785">
    <property type="entry name" value="Winged helix' DNA-binding domain"/>
    <property type="match status" value="1"/>
</dbReference>
<dbReference type="eggNOG" id="COG1695">
    <property type="taxonomic scope" value="Bacteria"/>
</dbReference>
<gene>
    <name evidence="2" type="ordered locus">Amet_3917</name>
</gene>
<dbReference type="KEGG" id="amt:Amet_3917"/>
<dbReference type="PANTHER" id="PTHR43252:SF2">
    <property type="entry name" value="TRANSCRIPTION REGULATOR, PADR-LIKE FAMILY"/>
    <property type="match status" value="1"/>
</dbReference>
<dbReference type="InterPro" id="IPR036390">
    <property type="entry name" value="WH_DNA-bd_sf"/>
</dbReference>
<name>A6TUZ4_ALKMQ</name>
<dbReference type="HOGENOM" id="CLU_089258_4_3_9"/>
<proteinExistence type="predicted"/>
<keyword evidence="3" id="KW-1185">Reference proteome</keyword>
<evidence type="ECO:0000313" key="3">
    <source>
        <dbReference type="Proteomes" id="UP000001572"/>
    </source>
</evidence>
<dbReference type="EMBL" id="CP000724">
    <property type="protein sequence ID" value="ABR50012.1"/>
    <property type="molecule type" value="Genomic_DNA"/>
</dbReference>
<dbReference type="OrthoDB" id="9808762at2"/>
<dbReference type="Proteomes" id="UP000001572">
    <property type="component" value="Chromosome"/>
</dbReference>
<dbReference type="InterPro" id="IPR036388">
    <property type="entry name" value="WH-like_DNA-bd_sf"/>
</dbReference>
<dbReference type="STRING" id="293826.Amet_3917"/>
<protein>
    <submittedName>
        <fullName evidence="2">Transcriptional regulator, PadR-like family</fullName>
    </submittedName>
</protein>
<evidence type="ECO:0000259" key="1">
    <source>
        <dbReference type="Pfam" id="PF03551"/>
    </source>
</evidence>
<evidence type="ECO:0000313" key="2">
    <source>
        <dbReference type="EMBL" id="ABR50012.1"/>
    </source>
</evidence>
<dbReference type="Gene3D" id="1.10.10.10">
    <property type="entry name" value="Winged helix-like DNA-binding domain superfamily/Winged helix DNA-binding domain"/>
    <property type="match status" value="1"/>
</dbReference>
<organism evidence="2 3">
    <name type="scientific">Alkaliphilus metalliredigens (strain QYMF)</name>
    <dbReference type="NCBI Taxonomy" id="293826"/>
    <lineage>
        <taxon>Bacteria</taxon>
        <taxon>Bacillati</taxon>
        <taxon>Bacillota</taxon>
        <taxon>Clostridia</taxon>
        <taxon>Peptostreptococcales</taxon>
        <taxon>Natronincolaceae</taxon>
        <taxon>Alkaliphilus</taxon>
    </lineage>
</organism>
<dbReference type="Pfam" id="PF03551">
    <property type="entry name" value="PadR"/>
    <property type="match status" value="1"/>
</dbReference>
<reference evidence="3" key="1">
    <citation type="journal article" date="2016" name="Genome Announc.">
        <title>Complete genome sequence of Alkaliphilus metalliredigens strain QYMF, an alkaliphilic and metal-reducing bacterium isolated from borax-contaminated leachate ponds.</title>
        <authorList>
            <person name="Hwang C."/>
            <person name="Copeland A."/>
            <person name="Lucas S."/>
            <person name="Lapidus A."/>
            <person name="Barry K."/>
            <person name="Detter J.C."/>
            <person name="Glavina Del Rio T."/>
            <person name="Hammon N."/>
            <person name="Israni S."/>
            <person name="Dalin E."/>
            <person name="Tice H."/>
            <person name="Pitluck S."/>
            <person name="Chertkov O."/>
            <person name="Brettin T."/>
            <person name="Bruce D."/>
            <person name="Han C."/>
            <person name="Schmutz J."/>
            <person name="Larimer F."/>
            <person name="Land M.L."/>
            <person name="Hauser L."/>
            <person name="Kyrpides N."/>
            <person name="Mikhailova N."/>
            <person name="Ye Q."/>
            <person name="Zhou J."/>
            <person name="Richardson P."/>
            <person name="Fields M.W."/>
        </authorList>
    </citation>
    <scope>NUCLEOTIDE SEQUENCE [LARGE SCALE GENOMIC DNA]</scope>
    <source>
        <strain evidence="3">QYMF</strain>
    </source>
</reference>
<sequence length="197" mass="22602">MIQLMLLGLLQQRDLTGYEIVQYLNLSQAESWSGIKVGSIYYALKTMEEKKLVKVKSIENVGNRSRTIYSITQKGDHYFKIKLEDTLSEVDLNFPNSLYTAVTFLGELPYEKAIKAIDAHISHLEKELRNWKTAEKAKEKVQPKTLPNYMKALLKNGCAHIEANIEFLKEVRELLSKESFEVHLPPLNKKGEISDES</sequence>
<dbReference type="PANTHER" id="PTHR43252">
    <property type="entry name" value="TRANSCRIPTIONAL REGULATOR YQJI"/>
    <property type="match status" value="1"/>
</dbReference>
<dbReference type="AlphaFoldDB" id="A6TUZ4"/>